<feature type="transmembrane region" description="Helical" evidence="1">
    <location>
        <begin position="118"/>
        <end position="136"/>
    </location>
</feature>
<feature type="transmembrane region" description="Helical" evidence="1">
    <location>
        <begin position="143"/>
        <end position="164"/>
    </location>
</feature>
<keyword evidence="1" id="KW-0812">Transmembrane</keyword>
<organism evidence="2 3">
    <name type="scientific">Plastoroseomonas arctica</name>
    <dbReference type="NCBI Taxonomy" id="1509237"/>
    <lineage>
        <taxon>Bacteria</taxon>
        <taxon>Pseudomonadati</taxon>
        <taxon>Pseudomonadota</taxon>
        <taxon>Alphaproteobacteria</taxon>
        <taxon>Acetobacterales</taxon>
        <taxon>Acetobacteraceae</taxon>
        <taxon>Plastoroseomonas</taxon>
    </lineage>
</organism>
<name>A0AAF1K312_9PROT</name>
<sequence>MSRIRRIVPWLGPLKSVLALLGGVATLSLAAGMLTVPRESGGPMNLHLVDLFGAMLLGPGVALMLAVPPAWWQWAWPLAGLATILGAGPNFWRFPPMEADLFALHAGVSDPSQWPQQAGWHVMAFAPVGLALAAARRPPLGRALLLGGTALAVAVSVMGFGWFAYQEAGWVVAIPAAILAALSMRPLAGPALRVAGGQAAVLLALCLALGALRAAALQ</sequence>
<keyword evidence="3" id="KW-1185">Reference proteome</keyword>
<dbReference type="RefSeq" id="WP_211874327.1">
    <property type="nucleotide sequence ID" value="NZ_JAAEDH010000010.1"/>
</dbReference>
<accession>A0AAF1K312</accession>
<gene>
    <name evidence="2" type="ORF">GXW79_10390</name>
</gene>
<evidence type="ECO:0000313" key="2">
    <source>
        <dbReference type="EMBL" id="MBR0655491.1"/>
    </source>
</evidence>
<feature type="transmembrane region" description="Helical" evidence="1">
    <location>
        <begin position="46"/>
        <end position="67"/>
    </location>
</feature>
<protein>
    <submittedName>
        <fullName evidence="2">Uncharacterized protein</fullName>
    </submittedName>
</protein>
<reference evidence="2" key="1">
    <citation type="submission" date="2020-01" db="EMBL/GenBank/DDBJ databases">
        <authorList>
            <person name="Rat A."/>
        </authorList>
    </citation>
    <scope>NUCLEOTIDE SEQUENCE</scope>
    <source>
        <strain evidence="2">LMG 28251</strain>
    </source>
</reference>
<feature type="transmembrane region" description="Helical" evidence="1">
    <location>
        <begin position="199"/>
        <end position="216"/>
    </location>
</feature>
<evidence type="ECO:0000313" key="3">
    <source>
        <dbReference type="Proteomes" id="UP001196068"/>
    </source>
</evidence>
<evidence type="ECO:0000256" key="1">
    <source>
        <dbReference type="SAM" id="Phobius"/>
    </source>
</evidence>
<proteinExistence type="predicted"/>
<keyword evidence="1" id="KW-1133">Transmembrane helix</keyword>
<comment type="caution">
    <text evidence="2">The sequence shown here is derived from an EMBL/GenBank/DDBJ whole genome shotgun (WGS) entry which is preliminary data.</text>
</comment>
<keyword evidence="1" id="KW-0472">Membrane</keyword>
<dbReference type="Proteomes" id="UP001196068">
    <property type="component" value="Unassembled WGS sequence"/>
</dbReference>
<dbReference type="EMBL" id="JAAEDH010000010">
    <property type="protein sequence ID" value="MBR0655491.1"/>
    <property type="molecule type" value="Genomic_DNA"/>
</dbReference>
<dbReference type="AlphaFoldDB" id="A0AAF1K312"/>
<feature type="transmembrane region" description="Helical" evidence="1">
    <location>
        <begin position="74"/>
        <end position="92"/>
    </location>
</feature>
<reference evidence="2" key="2">
    <citation type="journal article" date="2021" name="Syst. Appl. Microbiol.">
        <title>Roseomonas hellenica sp. nov., isolated from roots of wild-growing Alkanna tinctoria.</title>
        <authorList>
            <person name="Rat A."/>
            <person name="Naranjo H.D."/>
            <person name="Lebbe L."/>
            <person name="Cnockaert M."/>
            <person name="Krigas N."/>
            <person name="Grigoriadou K."/>
            <person name="Maloupa E."/>
            <person name="Willems A."/>
        </authorList>
    </citation>
    <scope>NUCLEOTIDE SEQUENCE</scope>
    <source>
        <strain evidence="2">LMG 28251</strain>
    </source>
</reference>